<dbReference type="GO" id="GO:0006355">
    <property type="term" value="P:regulation of DNA-templated transcription"/>
    <property type="evidence" value="ECO:0007669"/>
    <property type="project" value="InterPro"/>
</dbReference>
<accession>A0AA49JW76</accession>
<dbReference type="Gene3D" id="1.10.10.10">
    <property type="entry name" value="Winged helix-like DNA-binding domain superfamily/Winged helix DNA-binding domain"/>
    <property type="match status" value="1"/>
</dbReference>
<feature type="domain" description="HTH luxR-type" evidence="4">
    <location>
        <begin position="77"/>
        <end position="142"/>
    </location>
</feature>
<dbReference type="PRINTS" id="PR00038">
    <property type="entry name" value="HTHLUXR"/>
</dbReference>
<dbReference type="SUPFAM" id="SSF46894">
    <property type="entry name" value="C-terminal effector domain of the bipartite response regulators"/>
    <property type="match status" value="1"/>
</dbReference>
<keyword evidence="7" id="KW-1185">Reference proteome</keyword>
<dbReference type="InterPro" id="IPR000792">
    <property type="entry name" value="Tscrpt_reg_LuxR_C"/>
</dbReference>
<name>A0AA49JW76_9BACT</name>
<reference evidence="5" key="1">
    <citation type="submission" date="2023-07" db="EMBL/GenBank/DDBJ databases">
        <authorList>
            <person name="Haufschild T."/>
            <person name="Kallscheuer N."/>
            <person name="Hammer J."/>
            <person name="Kohn T."/>
            <person name="Kabuu M."/>
            <person name="Jogler M."/>
            <person name="Wohfarth N."/>
            <person name="Heuer A."/>
            <person name="Rohde M."/>
            <person name="van Teeseling M.C.F."/>
            <person name="Jogler C."/>
        </authorList>
    </citation>
    <scope>NUCLEOTIDE SEQUENCE</scope>
    <source>
        <strain evidence="5">Strain 138</strain>
        <strain evidence="6">Strain 318</strain>
    </source>
</reference>
<evidence type="ECO:0000256" key="2">
    <source>
        <dbReference type="ARBA" id="ARBA00023125"/>
    </source>
</evidence>
<dbReference type="PROSITE" id="PS50043">
    <property type="entry name" value="HTH_LUXR_2"/>
    <property type="match status" value="1"/>
</dbReference>
<keyword evidence="2" id="KW-0238">DNA-binding</keyword>
<dbReference type="EMBL" id="CP130612">
    <property type="protein sequence ID" value="WKW13116.1"/>
    <property type="molecule type" value="Genomic_DNA"/>
</dbReference>
<evidence type="ECO:0000256" key="3">
    <source>
        <dbReference type="ARBA" id="ARBA00023163"/>
    </source>
</evidence>
<evidence type="ECO:0000313" key="5">
    <source>
        <dbReference type="EMBL" id="WKW13116.1"/>
    </source>
</evidence>
<dbReference type="Pfam" id="PF00196">
    <property type="entry name" value="GerE"/>
    <property type="match status" value="1"/>
</dbReference>
<dbReference type="GO" id="GO:0003677">
    <property type="term" value="F:DNA binding"/>
    <property type="evidence" value="ECO:0007669"/>
    <property type="project" value="UniProtKB-KW"/>
</dbReference>
<dbReference type="EMBL" id="CP130613">
    <property type="protein sequence ID" value="WKW16022.1"/>
    <property type="molecule type" value="Genomic_DNA"/>
</dbReference>
<dbReference type="CDD" id="cd06170">
    <property type="entry name" value="LuxR_C_like"/>
    <property type="match status" value="1"/>
</dbReference>
<dbReference type="AlphaFoldDB" id="A0AA49JW76"/>
<accession>A0AA49K261</accession>
<evidence type="ECO:0000259" key="4">
    <source>
        <dbReference type="PROSITE" id="PS50043"/>
    </source>
</evidence>
<dbReference type="Proteomes" id="UP001229955">
    <property type="component" value="Chromosome"/>
</dbReference>
<proteinExistence type="predicted"/>
<dbReference type="RefSeq" id="WP_367885978.1">
    <property type="nucleotide sequence ID" value="NZ_CP130612.1"/>
</dbReference>
<sequence length="146" mass="15748">MHTATLSHNAAASGIAHEVTVLFSRLGLDAVIRDPDSAQVIAATPNAESRMLAAQPGAVKVVATRLAGSSLRVELLPDQSPDDLTARQQQVAECLAQGMRNQQIAETLGISLHTVRRHLEQIFRRLGVNNRRDAVRVMRTAAAIAR</sequence>
<protein>
    <submittedName>
        <fullName evidence="5">Helix-turn-helix transcriptional regulator</fullName>
    </submittedName>
</protein>
<dbReference type="InterPro" id="IPR036388">
    <property type="entry name" value="WH-like_DNA-bd_sf"/>
</dbReference>
<gene>
    <name evidence="5" type="ORF">Strain138_002431</name>
    <name evidence="6" type="ORF">Strain318_002430</name>
</gene>
<keyword evidence="1" id="KW-0805">Transcription regulation</keyword>
<dbReference type="PANTHER" id="PTHR44688:SF16">
    <property type="entry name" value="DNA-BINDING TRANSCRIPTIONAL ACTIVATOR DEVR_DOSR"/>
    <property type="match status" value="1"/>
</dbReference>
<evidence type="ECO:0000313" key="6">
    <source>
        <dbReference type="EMBL" id="WKW16022.1"/>
    </source>
</evidence>
<evidence type="ECO:0000313" key="7">
    <source>
        <dbReference type="Proteomes" id="UP001229955"/>
    </source>
</evidence>
<dbReference type="PANTHER" id="PTHR44688">
    <property type="entry name" value="DNA-BINDING TRANSCRIPTIONAL ACTIVATOR DEVR_DOSR"/>
    <property type="match status" value="1"/>
</dbReference>
<dbReference type="KEGG" id="pspc:Strain318_002430"/>
<organism evidence="5">
    <name type="scientific">Pseudogemmatithrix spongiicola</name>
    <dbReference type="NCBI Taxonomy" id="3062599"/>
    <lineage>
        <taxon>Bacteria</taxon>
        <taxon>Pseudomonadati</taxon>
        <taxon>Gemmatimonadota</taxon>
        <taxon>Gemmatimonadia</taxon>
        <taxon>Gemmatimonadales</taxon>
        <taxon>Gemmatimonadaceae</taxon>
        <taxon>Pseudogemmatithrix</taxon>
    </lineage>
</organism>
<dbReference type="SMART" id="SM00421">
    <property type="entry name" value="HTH_LUXR"/>
    <property type="match status" value="1"/>
</dbReference>
<evidence type="ECO:0000256" key="1">
    <source>
        <dbReference type="ARBA" id="ARBA00023015"/>
    </source>
</evidence>
<dbReference type="InterPro" id="IPR016032">
    <property type="entry name" value="Sig_transdc_resp-reg_C-effctor"/>
</dbReference>
<keyword evidence="3" id="KW-0804">Transcription</keyword>